<dbReference type="SUPFAM" id="SSF52283">
    <property type="entry name" value="Formate/glycerate dehydrogenase catalytic domain-like"/>
    <property type="match status" value="1"/>
</dbReference>
<dbReference type="PANTHER" id="PTHR43333">
    <property type="entry name" value="2-HACID_DH_C DOMAIN-CONTAINING PROTEIN"/>
    <property type="match status" value="1"/>
</dbReference>
<dbReference type="InterPro" id="IPR006140">
    <property type="entry name" value="D-isomer_DH_NAD-bd"/>
</dbReference>
<reference evidence="4" key="1">
    <citation type="journal article" date="2020" name="Stud. Mycol.">
        <title>101 Dothideomycetes genomes: a test case for predicting lifestyles and emergence of pathogens.</title>
        <authorList>
            <person name="Haridas S."/>
            <person name="Albert R."/>
            <person name="Binder M."/>
            <person name="Bloem J."/>
            <person name="Labutti K."/>
            <person name="Salamov A."/>
            <person name="Andreopoulos B."/>
            <person name="Baker S."/>
            <person name="Barry K."/>
            <person name="Bills G."/>
            <person name="Bluhm B."/>
            <person name="Cannon C."/>
            <person name="Castanera R."/>
            <person name="Culley D."/>
            <person name="Daum C."/>
            <person name="Ezra D."/>
            <person name="Gonzalez J."/>
            <person name="Henrissat B."/>
            <person name="Kuo A."/>
            <person name="Liang C."/>
            <person name="Lipzen A."/>
            <person name="Lutzoni F."/>
            <person name="Magnuson J."/>
            <person name="Mondo S."/>
            <person name="Nolan M."/>
            <person name="Ohm R."/>
            <person name="Pangilinan J."/>
            <person name="Park H.-J."/>
            <person name="Ramirez L."/>
            <person name="Alfaro M."/>
            <person name="Sun H."/>
            <person name="Tritt A."/>
            <person name="Yoshinaga Y."/>
            <person name="Zwiers L.-H."/>
            <person name="Turgeon B."/>
            <person name="Goodwin S."/>
            <person name="Spatafora J."/>
            <person name="Crous P."/>
            <person name="Grigoriev I."/>
        </authorList>
    </citation>
    <scope>NUCLEOTIDE SEQUENCE</scope>
    <source>
        <strain evidence="4">CBS 260.36</strain>
    </source>
</reference>
<dbReference type="Pfam" id="PF02826">
    <property type="entry name" value="2-Hacid_dh_C"/>
    <property type="match status" value="2"/>
</dbReference>
<keyword evidence="1" id="KW-0560">Oxidoreductase</keyword>
<evidence type="ECO:0000256" key="1">
    <source>
        <dbReference type="ARBA" id="ARBA00023002"/>
    </source>
</evidence>
<dbReference type="AlphaFoldDB" id="A0A9P4MIT4"/>
<gene>
    <name evidence="4" type="ORF">K461DRAFT_275769</name>
</gene>
<dbReference type="PROSITE" id="PS00065">
    <property type="entry name" value="D_2_HYDROXYACID_DH_1"/>
    <property type="match status" value="1"/>
</dbReference>
<dbReference type="PANTHER" id="PTHR43333:SF1">
    <property type="entry name" value="D-ISOMER SPECIFIC 2-HYDROXYACID DEHYDROGENASE NAD-BINDING DOMAIN-CONTAINING PROTEIN"/>
    <property type="match status" value="1"/>
</dbReference>
<sequence length="368" mass="40449">MGGGPAKDVVLILLAFPEPKEVLAKIRSHHPKLDIRYKQVSWRPGGKKGPNDEEPDPSIYKDVTILVTLATLPPKPSDAPALEYIQLISAGSNHIASSPIYTDTDIAIATASGIHGPQIAEWVVMTALVHSHKYKQLYELQKQHKWGKEQYDNDYRSVRDMVGRRLGVLGYGSIGRQVGRVAKALGMEVVAFTASPKTTPESRKDKGFIVPGTGDKDGEVPREWYSGLDKESLRTFLGKDIDVLLVSVPLTDDTRGFLGKKEFEVLSQGGKTKPFVVNIARGPIINQDELITALKDGTLGGAALDVTDPEPLPEDSELWGLENAIVTPHISGSGSAYVERAFELFDQQLSRREKGEKLFNVVQRKRGY</sequence>
<dbReference type="CDD" id="cd12163">
    <property type="entry name" value="2-Hacid_dh_5"/>
    <property type="match status" value="1"/>
</dbReference>
<evidence type="ECO:0000313" key="4">
    <source>
        <dbReference type="EMBL" id="KAF2154632.1"/>
    </source>
</evidence>
<dbReference type="GO" id="GO:0016491">
    <property type="term" value="F:oxidoreductase activity"/>
    <property type="evidence" value="ECO:0007669"/>
    <property type="project" value="UniProtKB-KW"/>
</dbReference>
<comment type="caution">
    <text evidence="4">The sequence shown here is derived from an EMBL/GenBank/DDBJ whole genome shotgun (WGS) entry which is preliminary data.</text>
</comment>
<feature type="domain" description="D-isomer specific 2-hydroxyacid dehydrogenase NAD-binding" evidence="3">
    <location>
        <begin position="229"/>
        <end position="331"/>
    </location>
</feature>
<organism evidence="4 5">
    <name type="scientific">Myriangium duriaei CBS 260.36</name>
    <dbReference type="NCBI Taxonomy" id="1168546"/>
    <lineage>
        <taxon>Eukaryota</taxon>
        <taxon>Fungi</taxon>
        <taxon>Dikarya</taxon>
        <taxon>Ascomycota</taxon>
        <taxon>Pezizomycotina</taxon>
        <taxon>Dothideomycetes</taxon>
        <taxon>Dothideomycetidae</taxon>
        <taxon>Myriangiales</taxon>
        <taxon>Myriangiaceae</taxon>
        <taxon>Myriangium</taxon>
    </lineage>
</organism>
<dbReference type="InterPro" id="IPR029752">
    <property type="entry name" value="D-isomer_DH_CS1"/>
</dbReference>
<name>A0A9P4MIT4_9PEZI</name>
<protein>
    <recommendedName>
        <fullName evidence="3">D-isomer specific 2-hydroxyacid dehydrogenase NAD-binding domain-containing protein</fullName>
    </recommendedName>
</protein>
<evidence type="ECO:0000259" key="3">
    <source>
        <dbReference type="Pfam" id="PF02826"/>
    </source>
</evidence>
<keyword evidence="2" id="KW-0520">NAD</keyword>
<dbReference type="OrthoDB" id="298012at2759"/>
<feature type="domain" description="D-isomer specific 2-hydroxyacid dehydrogenase NAD-binding" evidence="3">
    <location>
        <begin position="125"/>
        <end position="200"/>
    </location>
</feature>
<keyword evidence="5" id="KW-1185">Reference proteome</keyword>
<evidence type="ECO:0000313" key="5">
    <source>
        <dbReference type="Proteomes" id="UP000799439"/>
    </source>
</evidence>
<proteinExistence type="predicted"/>
<accession>A0A9P4MIT4</accession>
<evidence type="ECO:0000256" key="2">
    <source>
        <dbReference type="ARBA" id="ARBA00023027"/>
    </source>
</evidence>
<dbReference type="Proteomes" id="UP000799439">
    <property type="component" value="Unassembled WGS sequence"/>
</dbReference>
<dbReference type="SUPFAM" id="SSF51735">
    <property type="entry name" value="NAD(P)-binding Rossmann-fold domains"/>
    <property type="match status" value="1"/>
</dbReference>
<dbReference type="Gene3D" id="3.40.50.720">
    <property type="entry name" value="NAD(P)-binding Rossmann-like Domain"/>
    <property type="match status" value="2"/>
</dbReference>
<dbReference type="GO" id="GO:0051287">
    <property type="term" value="F:NAD binding"/>
    <property type="evidence" value="ECO:0007669"/>
    <property type="project" value="InterPro"/>
</dbReference>
<dbReference type="EMBL" id="ML996083">
    <property type="protein sequence ID" value="KAF2154632.1"/>
    <property type="molecule type" value="Genomic_DNA"/>
</dbReference>
<dbReference type="InterPro" id="IPR036291">
    <property type="entry name" value="NAD(P)-bd_dom_sf"/>
</dbReference>